<dbReference type="PANTHER" id="PTHR38340">
    <property type="entry name" value="S-LAYER PROTEIN"/>
    <property type="match status" value="1"/>
</dbReference>
<dbReference type="InterPro" id="IPR050557">
    <property type="entry name" value="RTX_toxin/Mannuronan_C5-epim"/>
</dbReference>
<feature type="region of interest" description="Disordered" evidence="3">
    <location>
        <begin position="296"/>
        <end position="315"/>
    </location>
</feature>
<evidence type="ECO:0000256" key="3">
    <source>
        <dbReference type="SAM" id="MobiDB-lite"/>
    </source>
</evidence>
<dbReference type="PRINTS" id="PR00313">
    <property type="entry name" value="CABNDNGRPT"/>
</dbReference>
<dbReference type="Proteomes" id="UP000254925">
    <property type="component" value="Unassembled WGS sequence"/>
</dbReference>
<keyword evidence="5" id="KW-1185">Reference proteome</keyword>
<comment type="caution">
    <text evidence="4">The sequence shown here is derived from an EMBL/GenBank/DDBJ whole genome shotgun (WGS) entry which is preliminary data.</text>
</comment>
<dbReference type="Pfam" id="PF00353">
    <property type="entry name" value="HemolysinCabind"/>
    <property type="match status" value="2"/>
</dbReference>
<name>A0A370HTK3_9HYPH</name>
<dbReference type="InterPro" id="IPR011049">
    <property type="entry name" value="Serralysin-like_metalloprot_C"/>
</dbReference>
<dbReference type="SUPFAM" id="SSF51120">
    <property type="entry name" value="beta-Roll"/>
    <property type="match status" value="2"/>
</dbReference>
<feature type="compositionally biased region" description="Basic and acidic residues" evidence="3">
    <location>
        <begin position="301"/>
        <end position="315"/>
    </location>
</feature>
<sequence>MPTTIAIESKTVALRGFVTPYQHLYLVKTVTDDAGRVIDERVIRGDAGGDATLVTQADIPLARSADARGSATPEQRNHTDLNLGGRDPEAVWQLMVQHAVNVDKADLLYGVDSFGFDTGRGANSNTLVASALHTVGINLAAHLPDGVTFNEVPLFNRLDQMFVNDVLVGQAGNDRVYGGVGNDRIQGGDGADRLFGETGSDYLLGGAGNDYLDGSSGIDRMDGGAGNDVYRVDDRRDRIIETDTSEAGGIDRVYSTVSFSLSNRAEMAGAEKLILSSTLDLSGSGNSLGNYLAGGSGDNRLSGRDGNDTLKGGHGDDVLHGGNGADILMGDSGHDAFLFRSVAESPAGDATRDTIRDFTSADVIDMHSIDANTLVDGNQAFAFIGSAAFTGAGQLRFELDGLGNTIVQADVDGNLTADFEVLLQGSTRLLAKDDFLL</sequence>
<protein>
    <submittedName>
        <fullName evidence="4">Hemolysin type calcium-binding protein</fullName>
    </submittedName>
</protein>
<proteinExistence type="predicted"/>
<evidence type="ECO:0000256" key="2">
    <source>
        <dbReference type="ARBA" id="ARBA00022525"/>
    </source>
</evidence>
<dbReference type="OrthoDB" id="8015720at2"/>
<dbReference type="AlphaFoldDB" id="A0A370HTK3"/>
<dbReference type="Gene3D" id="2.150.10.10">
    <property type="entry name" value="Serralysin-like metalloprotease, C-terminal"/>
    <property type="match status" value="2"/>
</dbReference>
<keyword evidence="2" id="KW-0964">Secreted</keyword>
<dbReference type="EMBL" id="QQBB01000001">
    <property type="protein sequence ID" value="RDI61852.1"/>
    <property type="molecule type" value="Genomic_DNA"/>
</dbReference>
<dbReference type="RefSeq" id="WP_114768025.1">
    <property type="nucleotide sequence ID" value="NZ_QQBB01000001.1"/>
</dbReference>
<gene>
    <name evidence="4" type="ORF">DES45_101110</name>
</gene>
<evidence type="ECO:0000313" key="5">
    <source>
        <dbReference type="Proteomes" id="UP000254925"/>
    </source>
</evidence>
<dbReference type="InterPro" id="IPR018511">
    <property type="entry name" value="Hemolysin-typ_Ca-bd_CS"/>
</dbReference>
<reference evidence="4 5" key="1">
    <citation type="submission" date="2018-07" db="EMBL/GenBank/DDBJ databases">
        <title>Genomic Encyclopedia of Type Strains, Phase IV (KMG-IV): sequencing the most valuable type-strain genomes for metagenomic binning, comparative biology and taxonomic classification.</title>
        <authorList>
            <person name="Goeker M."/>
        </authorList>
    </citation>
    <scope>NUCLEOTIDE SEQUENCE [LARGE SCALE GENOMIC DNA]</scope>
    <source>
        <strain evidence="4 5">DSM 14364</strain>
    </source>
</reference>
<dbReference type="InterPro" id="IPR001343">
    <property type="entry name" value="Hemolysn_Ca-bd"/>
</dbReference>
<accession>A0A370HTK3</accession>
<feature type="region of interest" description="Disordered" evidence="3">
    <location>
        <begin position="64"/>
        <end position="83"/>
    </location>
</feature>
<evidence type="ECO:0000256" key="1">
    <source>
        <dbReference type="ARBA" id="ARBA00004613"/>
    </source>
</evidence>
<organism evidence="4 5">
    <name type="scientific">Microvirga subterranea</name>
    <dbReference type="NCBI Taxonomy" id="186651"/>
    <lineage>
        <taxon>Bacteria</taxon>
        <taxon>Pseudomonadati</taxon>
        <taxon>Pseudomonadota</taxon>
        <taxon>Alphaproteobacteria</taxon>
        <taxon>Hyphomicrobiales</taxon>
        <taxon>Methylobacteriaceae</taxon>
        <taxon>Microvirga</taxon>
    </lineage>
</organism>
<dbReference type="PANTHER" id="PTHR38340:SF1">
    <property type="entry name" value="S-LAYER PROTEIN"/>
    <property type="match status" value="1"/>
</dbReference>
<dbReference type="PROSITE" id="PS00330">
    <property type="entry name" value="HEMOLYSIN_CALCIUM"/>
    <property type="match status" value="2"/>
</dbReference>
<evidence type="ECO:0000313" key="4">
    <source>
        <dbReference type="EMBL" id="RDI61852.1"/>
    </source>
</evidence>
<dbReference type="GO" id="GO:0005509">
    <property type="term" value="F:calcium ion binding"/>
    <property type="evidence" value="ECO:0007669"/>
    <property type="project" value="InterPro"/>
</dbReference>
<dbReference type="GO" id="GO:0005576">
    <property type="term" value="C:extracellular region"/>
    <property type="evidence" value="ECO:0007669"/>
    <property type="project" value="UniProtKB-SubCell"/>
</dbReference>
<comment type="subcellular location">
    <subcellularLocation>
        <location evidence="1">Secreted</location>
    </subcellularLocation>
</comment>